<dbReference type="STRING" id="1380566.A0A179FAG8"/>
<dbReference type="KEGG" id="pchm:VFPPC_06929"/>
<dbReference type="AlphaFoldDB" id="A0A179FAG8"/>
<dbReference type="RefSeq" id="XP_018140150.1">
    <property type="nucleotide sequence ID" value="XM_018285877.1"/>
</dbReference>
<name>A0A179FAG8_METCM</name>
<dbReference type="EMBL" id="LSBJ02000007">
    <property type="protein sequence ID" value="OAQ62446.1"/>
    <property type="molecule type" value="Genomic_DNA"/>
</dbReference>
<evidence type="ECO:0000313" key="5">
    <source>
        <dbReference type="EMBL" id="OAQ62446.1"/>
    </source>
</evidence>
<dbReference type="GeneID" id="28849871"/>
<organism evidence="5 6">
    <name type="scientific">Pochonia chlamydosporia 170</name>
    <dbReference type="NCBI Taxonomy" id="1380566"/>
    <lineage>
        <taxon>Eukaryota</taxon>
        <taxon>Fungi</taxon>
        <taxon>Dikarya</taxon>
        <taxon>Ascomycota</taxon>
        <taxon>Pezizomycotina</taxon>
        <taxon>Sordariomycetes</taxon>
        <taxon>Hypocreomycetidae</taxon>
        <taxon>Hypocreales</taxon>
        <taxon>Clavicipitaceae</taxon>
        <taxon>Pochonia</taxon>
    </lineage>
</organism>
<dbReference type="OrthoDB" id="9992747at2759"/>
<sequence length="321" mass="34673">MSPSSKIDIIYVPADCGSVIPGKSKAPKAFQDVGLARKLRDAGVLKVSEHNALESPAEYSISDFARDSVRNEELNISVCYSVDKALQQTLEPSTSDIPFQLIIGGECGMSPGILAAFWRWAYSHSPALRVGFLYIDADADLNTPNDRSFAGTFAGMNMTHLLRTPGAFRSMDVFSRPTGGPLCDASNTVFFGMNVDNAGNTREQLAFLLENGFRVVISASVAKDPVQTAKSALNYLEQNSDVILVHLDVDSIDPKMFPLANIPNYTGVAFEDMMQALTVVLASPKVKGLTVAEVNPDHDIGLDMTTRLADHLVNMLAAKPS</sequence>
<keyword evidence="1" id="KW-0479">Metal-binding</keyword>
<keyword evidence="2" id="KW-0378">Hydrolase</keyword>
<dbReference type="SUPFAM" id="SSF52768">
    <property type="entry name" value="Arginase/deacetylase"/>
    <property type="match status" value="1"/>
</dbReference>
<evidence type="ECO:0000256" key="3">
    <source>
        <dbReference type="ARBA" id="ARBA00023211"/>
    </source>
</evidence>
<dbReference type="PROSITE" id="PS51409">
    <property type="entry name" value="ARGINASE_2"/>
    <property type="match status" value="1"/>
</dbReference>
<protein>
    <submittedName>
        <fullName evidence="5">Arginase family domain-containing protein</fullName>
    </submittedName>
</protein>
<dbReference type="Pfam" id="PF00491">
    <property type="entry name" value="Arginase"/>
    <property type="match status" value="1"/>
</dbReference>
<evidence type="ECO:0000256" key="2">
    <source>
        <dbReference type="ARBA" id="ARBA00022801"/>
    </source>
</evidence>
<dbReference type="GO" id="GO:0005737">
    <property type="term" value="C:cytoplasm"/>
    <property type="evidence" value="ECO:0007669"/>
    <property type="project" value="TreeGrafter"/>
</dbReference>
<evidence type="ECO:0000256" key="4">
    <source>
        <dbReference type="PROSITE-ProRule" id="PRU00742"/>
    </source>
</evidence>
<accession>A0A179FAG8</accession>
<reference evidence="5 6" key="1">
    <citation type="journal article" date="2016" name="PLoS Pathog.">
        <title>Biosynthesis of antibiotic leucinostatins in bio-control fungus Purpureocillium lilacinum and their inhibition on phytophthora revealed by genome mining.</title>
        <authorList>
            <person name="Wang G."/>
            <person name="Liu Z."/>
            <person name="Lin R."/>
            <person name="Li E."/>
            <person name="Mao Z."/>
            <person name="Ling J."/>
            <person name="Yang Y."/>
            <person name="Yin W.B."/>
            <person name="Xie B."/>
        </authorList>
    </citation>
    <scope>NUCLEOTIDE SEQUENCE [LARGE SCALE GENOMIC DNA]</scope>
    <source>
        <strain evidence="5">170</strain>
    </source>
</reference>
<dbReference type="Gene3D" id="3.40.800.10">
    <property type="entry name" value="Ureohydrolase domain"/>
    <property type="match status" value="1"/>
</dbReference>
<dbReference type="GO" id="GO:0030145">
    <property type="term" value="F:manganese ion binding"/>
    <property type="evidence" value="ECO:0007669"/>
    <property type="project" value="TreeGrafter"/>
</dbReference>
<comment type="caution">
    <text evidence="5">The sequence shown here is derived from an EMBL/GenBank/DDBJ whole genome shotgun (WGS) entry which is preliminary data.</text>
</comment>
<proteinExistence type="inferred from homology"/>
<dbReference type="Proteomes" id="UP000078397">
    <property type="component" value="Unassembled WGS sequence"/>
</dbReference>
<dbReference type="PANTHER" id="PTHR43782">
    <property type="entry name" value="ARGINASE"/>
    <property type="match status" value="1"/>
</dbReference>
<dbReference type="InterPro" id="IPR006035">
    <property type="entry name" value="Ureohydrolase"/>
</dbReference>
<evidence type="ECO:0000256" key="1">
    <source>
        <dbReference type="ARBA" id="ARBA00022723"/>
    </source>
</evidence>
<dbReference type="GO" id="GO:0004053">
    <property type="term" value="F:arginase activity"/>
    <property type="evidence" value="ECO:0007669"/>
    <property type="project" value="TreeGrafter"/>
</dbReference>
<evidence type="ECO:0000313" key="6">
    <source>
        <dbReference type="Proteomes" id="UP000078397"/>
    </source>
</evidence>
<keyword evidence="3" id="KW-0464">Manganese</keyword>
<gene>
    <name evidence="5" type="ORF">VFPPC_06929</name>
</gene>
<keyword evidence="6" id="KW-1185">Reference proteome</keyword>
<dbReference type="PANTHER" id="PTHR43782:SF3">
    <property type="entry name" value="ARGINASE"/>
    <property type="match status" value="1"/>
</dbReference>
<dbReference type="InterPro" id="IPR023696">
    <property type="entry name" value="Ureohydrolase_dom_sf"/>
</dbReference>
<comment type="similarity">
    <text evidence="4">Belongs to the arginase family.</text>
</comment>